<feature type="transmembrane region" description="Helical" evidence="5">
    <location>
        <begin position="119"/>
        <end position="138"/>
    </location>
</feature>
<accession>A0A813H897</accession>
<evidence type="ECO:0000313" key="7">
    <source>
        <dbReference type="Proteomes" id="UP000654075"/>
    </source>
</evidence>
<dbReference type="GO" id="GO:0016020">
    <property type="term" value="C:membrane"/>
    <property type="evidence" value="ECO:0007669"/>
    <property type="project" value="UniProtKB-SubCell"/>
</dbReference>
<comment type="subcellular location">
    <subcellularLocation>
        <location evidence="1">Membrane</location>
        <topology evidence="1">Multi-pass membrane protein</topology>
    </subcellularLocation>
</comment>
<keyword evidence="2 5" id="KW-0812">Transmembrane</keyword>
<feature type="non-terminal residue" evidence="6">
    <location>
        <position position="1"/>
    </location>
</feature>
<gene>
    <name evidence="6" type="ORF">PGLA1383_LOCUS49942</name>
</gene>
<dbReference type="PANTHER" id="PTHR21576">
    <property type="entry name" value="UNCHARACTERIZED NODULIN-LIKE PROTEIN"/>
    <property type="match status" value="1"/>
</dbReference>
<protein>
    <recommendedName>
        <fullName evidence="8">Monocarboxylate transporter</fullName>
    </recommendedName>
</protein>
<feature type="transmembrane region" description="Helical" evidence="5">
    <location>
        <begin position="75"/>
        <end position="99"/>
    </location>
</feature>
<evidence type="ECO:0000256" key="4">
    <source>
        <dbReference type="ARBA" id="ARBA00023136"/>
    </source>
</evidence>
<organism evidence="6 7">
    <name type="scientific">Polarella glacialis</name>
    <name type="common">Dinoflagellate</name>
    <dbReference type="NCBI Taxonomy" id="89957"/>
    <lineage>
        <taxon>Eukaryota</taxon>
        <taxon>Sar</taxon>
        <taxon>Alveolata</taxon>
        <taxon>Dinophyceae</taxon>
        <taxon>Suessiales</taxon>
        <taxon>Suessiaceae</taxon>
        <taxon>Polarella</taxon>
    </lineage>
</organism>
<dbReference type="Gene3D" id="1.20.1250.20">
    <property type="entry name" value="MFS general substrate transporter like domains"/>
    <property type="match status" value="1"/>
</dbReference>
<evidence type="ECO:0000256" key="5">
    <source>
        <dbReference type="SAM" id="Phobius"/>
    </source>
</evidence>
<dbReference type="EMBL" id="CAJNNV010030959">
    <property type="protein sequence ID" value="CAE8634291.1"/>
    <property type="molecule type" value="Genomic_DNA"/>
</dbReference>
<evidence type="ECO:0000256" key="1">
    <source>
        <dbReference type="ARBA" id="ARBA00004141"/>
    </source>
</evidence>
<dbReference type="Proteomes" id="UP000654075">
    <property type="component" value="Unassembled WGS sequence"/>
</dbReference>
<feature type="transmembrane region" description="Helical" evidence="5">
    <location>
        <begin position="12"/>
        <end position="33"/>
    </location>
</feature>
<evidence type="ECO:0000313" key="6">
    <source>
        <dbReference type="EMBL" id="CAE8634291.1"/>
    </source>
</evidence>
<evidence type="ECO:0000256" key="2">
    <source>
        <dbReference type="ARBA" id="ARBA00022692"/>
    </source>
</evidence>
<reference evidence="6" key="1">
    <citation type="submission" date="2021-02" db="EMBL/GenBank/DDBJ databases">
        <authorList>
            <person name="Dougan E. K."/>
            <person name="Rhodes N."/>
            <person name="Thang M."/>
            <person name="Chan C."/>
        </authorList>
    </citation>
    <scope>NUCLEOTIDE SEQUENCE</scope>
</reference>
<sequence>VLRRGYAVPRPLFVTLVATFMGIGHLLFFVAGANSSSTYLLMGCCLCGVGFGGVWPLMVVISSELFGSRRLSQNYMIFDGTGGAVGNVVLANLLPSFVYSRAPHFGQECHGSACFGPTHLTILALCGLAVVSSAMLGMRNRALYKDIAFLQNRERCPVPQQPCIHRLESSGGDNLLSCEISVA</sequence>
<keyword evidence="3 5" id="KW-1133">Transmembrane helix</keyword>
<evidence type="ECO:0000256" key="3">
    <source>
        <dbReference type="ARBA" id="ARBA00022989"/>
    </source>
</evidence>
<evidence type="ECO:0008006" key="8">
    <source>
        <dbReference type="Google" id="ProtNLM"/>
    </source>
</evidence>
<keyword evidence="7" id="KW-1185">Reference proteome</keyword>
<dbReference type="AlphaFoldDB" id="A0A813H897"/>
<dbReference type="InterPro" id="IPR036259">
    <property type="entry name" value="MFS_trans_sf"/>
</dbReference>
<comment type="caution">
    <text evidence="6">The sequence shown here is derived from an EMBL/GenBank/DDBJ whole genome shotgun (WGS) entry which is preliminary data.</text>
</comment>
<feature type="transmembrane region" description="Helical" evidence="5">
    <location>
        <begin position="39"/>
        <end position="63"/>
    </location>
</feature>
<name>A0A813H897_POLGL</name>
<keyword evidence="4 5" id="KW-0472">Membrane</keyword>
<dbReference type="SUPFAM" id="SSF103473">
    <property type="entry name" value="MFS general substrate transporter"/>
    <property type="match status" value="1"/>
</dbReference>
<dbReference type="PANTHER" id="PTHR21576:SF158">
    <property type="entry name" value="RIBOSOMAL RNA-PROCESSING PROTEIN 12-LIKE CONSERVED DOMAIN-CONTAINING PROTEIN"/>
    <property type="match status" value="1"/>
</dbReference>
<proteinExistence type="predicted"/>
<dbReference type="OrthoDB" id="410267at2759"/>